<keyword evidence="4" id="KW-0997">Cell inner membrane</keyword>
<evidence type="ECO:0000256" key="7">
    <source>
        <dbReference type="ARBA" id="ARBA00023136"/>
    </source>
</evidence>
<feature type="transmembrane region" description="Helical" evidence="8">
    <location>
        <begin position="91"/>
        <end position="116"/>
    </location>
</feature>
<feature type="transmembrane region" description="Helical" evidence="8">
    <location>
        <begin position="128"/>
        <end position="149"/>
    </location>
</feature>
<evidence type="ECO:0000259" key="9">
    <source>
        <dbReference type="PROSITE" id="PS51012"/>
    </source>
</evidence>
<protein>
    <recommendedName>
        <fullName evidence="9">ABC transmembrane type-2 domain-containing protein</fullName>
    </recommendedName>
</protein>
<evidence type="ECO:0000313" key="10">
    <source>
        <dbReference type="EMBL" id="SUZ85823.1"/>
    </source>
</evidence>
<keyword evidence="3" id="KW-1003">Cell membrane</keyword>
<name>A0A381R8H2_9ZZZZ</name>
<feature type="transmembrane region" description="Helical" evidence="8">
    <location>
        <begin position="12"/>
        <end position="31"/>
    </location>
</feature>
<feature type="transmembrane region" description="Helical" evidence="8">
    <location>
        <begin position="161"/>
        <end position="180"/>
    </location>
</feature>
<evidence type="ECO:0000256" key="4">
    <source>
        <dbReference type="ARBA" id="ARBA00022519"/>
    </source>
</evidence>
<feature type="domain" description="ABC transmembrane type-2" evidence="9">
    <location>
        <begin position="15"/>
        <end position="239"/>
    </location>
</feature>
<sequence length="247" mass="27931">MVARELKARYRGSVLGFFWSFINPLLLLLIYSFVFNTVLPGIRPASVEPYALFMFCGILPWTWFSSSLIESSGVLIAGGNLIKKVLFPAEVLPIVTVLANMVHFFLGLPILVGFLIYYSIPLQLNELIWFPFVILVQLILTLGLSLIVSALTVHFRDIKDILSNLLTFWFFATPIIYPMSMAPSGGKRFLDMNPFTHLAVSYQEILFYNGPFGHLKWLLTLGAASVALFIVGYFLFDRLRDSFAEEV</sequence>
<gene>
    <name evidence="10" type="ORF">METZ01_LOCUS38677</name>
</gene>
<dbReference type="EMBL" id="UINC01001652">
    <property type="protein sequence ID" value="SUZ85823.1"/>
    <property type="molecule type" value="Genomic_DNA"/>
</dbReference>
<evidence type="ECO:0000256" key="2">
    <source>
        <dbReference type="ARBA" id="ARBA00022448"/>
    </source>
</evidence>
<dbReference type="InterPro" id="IPR047817">
    <property type="entry name" value="ABC2_TM_bact-type"/>
</dbReference>
<feature type="transmembrane region" description="Helical" evidence="8">
    <location>
        <begin position="51"/>
        <end position="79"/>
    </location>
</feature>
<dbReference type="InterPro" id="IPR013525">
    <property type="entry name" value="ABC2_TM"/>
</dbReference>
<evidence type="ECO:0000256" key="6">
    <source>
        <dbReference type="ARBA" id="ARBA00022989"/>
    </source>
</evidence>
<feature type="transmembrane region" description="Helical" evidence="8">
    <location>
        <begin position="217"/>
        <end position="236"/>
    </location>
</feature>
<keyword evidence="5 8" id="KW-0812">Transmembrane</keyword>
<dbReference type="GO" id="GO:0015920">
    <property type="term" value="P:lipopolysaccharide transport"/>
    <property type="evidence" value="ECO:0007669"/>
    <property type="project" value="TreeGrafter"/>
</dbReference>
<proteinExistence type="predicted"/>
<dbReference type="Pfam" id="PF01061">
    <property type="entry name" value="ABC2_membrane"/>
    <property type="match status" value="1"/>
</dbReference>
<evidence type="ECO:0000256" key="8">
    <source>
        <dbReference type="SAM" id="Phobius"/>
    </source>
</evidence>
<organism evidence="10">
    <name type="scientific">marine metagenome</name>
    <dbReference type="NCBI Taxonomy" id="408172"/>
    <lineage>
        <taxon>unclassified sequences</taxon>
        <taxon>metagenomes</taxon>
        <taxon>ecological metagenomes</taxon>
    </lineage>
</organism>
<dbReference type="AlphaFoldDB" id="A0A381R8H2"/>
<keyword evidence="6 8" id="KW-1133">Transmembrane helix</keyword>
<accession>A0A381R8H2</accession>
<comment type="subcellular location">
    <subcellularLocation>
        <location evidence="1">Cell inner membrane</location>
        <topology evidence="1">Multi-pass membrane protein</topology>
    </subcellularLocation>
</comment>
<keyword evidence="7 8" id="KW-0472">Membrane</keyword>
<evidence type="ECO:0000256" key="3">
    <source>
        <dbReference type="ARBA" id="ARBA00022475"/>
    </source>
</evidence>
<dbReference type="PANTHER" id="PTHR30413:SF8">
    <property type="entry name" value="TRANSPORT PERMEASE PROTEIN"/>
    <property type="match status" value="1"/>
</dbReference>
<evidence type="ECO:0000256" key="1">
    <source>
        <dbReference type="ARBA" id="ARBA00004429"/>
    </source>
</evidence>
<dbReference type="PROSITE" id="PS51012">
    <property type="entry name" value="ABC_TM2"/>
    <property type="match status" value="1"/>
</dbReference>
<reference evidence="10" key="1">
    <citation type="submission" date="2018-05" db="EMBL/GenBank/DDBJ databases">
        <authorList>
            <person name="Lanie J.A."/>
            <person name="Ng W.-L."/>
            <person name="Kazmierczak K.M."/>
            <person name="Andrzejewski T.M."/>
            <person name="Davidsen T.M."/>
            <person name="Wayne K.J."/>
            <person name="Tettelin H."/>
            <person name="Glass J.I."/>
            <person name="Rusch D."/>
            <person name="Podicherti R."/>
            <person name="Tsui H.-C.T."/>
            <person name="Winkler M.E."/>
        </authorList>
    </citation>
    <scope>NUCLEOTIDE SEQUENCE</scope>
</reference>
<evidence type="ECO:0000256" key="5">
    <source>
        <dbReference type="ARBA" id="ARBA00022692"/>
    </source>
</evidence>
<dbReference type="GO" id="GO:0005886">
    <property type="term" value="C:plasma membrane"/>
    <property type="evidence" value="ECO:0007669"/>
    <property type="project" value="UniProtKB-SubCell"/>
</dbReference>
<keyword evidence="2" id="KW-0813">Transport</keyword>
<dbReference type="GO" id="GO:0140359">
    <property type="term" value="F:ABC-type transporter activity"/>
    <property type="evidence" value="ECO:0007669"/>
    <property type="project" value="InterPro"/>
</dbReference>
<dbReference type="PANTHER" id="PTHR30413">
    <property type="entry name" value="INNER MEMBRANE TRANSPORT PERMEASE"/>
    <property type="match status" value="1"/>
</dbReference>